<protein>
    <submittedName>
        <fullName evidence="1">Uncharacterized protein</fullName>
    </submittedName>
</protein>
<organism evidence="1">
    <name type="scientific">Rhizophora mucronata</name>
    <name type="common">Asiatic mangrove</name>
    <dbReference type="NCBI Taxonomy" id="61149"/>
    <lineage>
        <taxon>Eukaryota</taxon>
        <taxon>Viridiplantae</taxon>
        <taxon>Streptophyta</taxon>
        <taxon>Embryophyta</taxon>
        <taxon>Tracheophyta</taxon>
        <taxon>Spermatophyta</taxon>
        <taxon>Magnoliopsida</taxon>
        <taxon>eudicotyledons</taxon>
        <taxon>Gunneridae</taxon>
        <taxon>Pentapetalae</taxon>
        <taxon>rosids</taxon>
        <taxon>fabids</taxon>
        <taxon>Malpighiales</taxon>
        <taxon>Rhizophoraceae</taxon>
        <taxon>Rhizophora</taxon>
    </lineage>
</organism>
<dbReference type="AlphaFoldDB" id="A0A2P2R350"/>
<accession>A0A2P2R350</accession>
<evidence type="ECO:0000313" key="1">
    <source>
        <dbReference type="EMBL" id="MBX73692.1"/>
    </source>
</evidence>
<name>A0A2P2R350_RHIMU</name>
<sequence length="36" mass="4179">MICFISAFRHQTCNDTCIKKFYNISVLVAFISTCFI</sequence>
<proteinExistence type="predicted"/>
<reference evidence="1" key="1">
    <citation type="submission" date="2018-02" db="EMBL/GenBank/DDBJ databases">
        <title>Rhizophora mucronata_Transcriptome.</title>
        <authorList>
            <person name="Meera S.P."/>
            <person name="Sreeshan A."/>
            <person name="Augustine A."/>
        </authorList>
    </citation>
    <scope>NUCLEOTIDE SEQUENCE</scope>
    <source>
        <tissue evidence="1">Leaf</tissue>
    </source>
</reference>
<dbReference type="EMBL" id="GGEC01093208">
    <property type="protein sequence ID" value="MBX73692.1"/>
    <property type="molecule type" value="Transcribed_RNA"/>
</dbReference>